<feature type="compositionally biased region" description="Low complexity" evidence="7">
    <location>
        <begin position="344"/>
        <end position="356"/>
    </location>
</feature>
<evidence type="ECO:0000256" key="4">
    <source>
        <dbReference type="ARBA" id="ARBA00022989"/>
    </source>
</evidence>
<feature type="transmembrane region" description="Helical" evidence="8">
    <location>
        <begin position="196"/>
        <end position="217"/>
    </location>
</feature>
<dbReference type="Proteomes" id="UP000694865">
    <property type="component" value="Unplaced"/>
</dbReference>
<evidence type="ECO:0000256" key="3">
    <source>
        <dbReference type="ARBA" id="ARBA00022692"/>
    </source>
</evidence>
<evidence type="ECO:0000256" key="2">
    <source>
        <dbReference type="ARBA" id="ARBA00009816"/>
    </source>
</evidence>
<evidence type="ECO:0000256" key="6">
    <source>
        <dbReference type="ARBA" id="ARBA00023180"/>
    </source>
</evidence>
<accession>A0ABM0MEZ0</accession>
<evidence type="ECO:0000256" key="7">
    <source>
        <dbReference type="SAM" id="MobiDB-lite"/>
    </source>
</evidence>
<organism evidence="9 10">
    <name type="scientific">Saccoglossus kowalevskii</name>
    <name type="common">Acorn worm</name>
    <dbReference type="NCBI Taxonomy" id="10224"/>
    <lineage>
        <taxon>Eukaryota</taxon>
        <taxon>Metazoa</taxon>
        <taxon>Hemichordata</taxon>
        <taxon>Enteropneusta</taxon>
        <taxon>Harrimaniidae</taxon>
        <taxon>Saccoglossus</taxon>
    </lineage>
</organism>
<dbReference type="InterPro" id="IPR018469">
    <property type="entry name" value="Dual_oxidase_maturation_fac"/>
</dbReference>
<keyword evidence="9" id="KW-1185">Reference proteome</keyword>
<reference evidence="10" key="1">
    <citation type="submission" date="2025-08" db="UniProtKB">
        <authorList>
            <consortium name="RefSeq"/>
        </authorList>
    </citation>
    <scope>IDENTIFICATION</scope>
    <source>
        <tissue evidence="10">Testes</tissue>
    </source>
</reference>
<keyword evidence="5 8" id="KW-0472">Membrane</keyword>
<dbReference type="Pfam" id="PF10204">
    <property type="entry name" value="DuoxA"/>
    <property type="match status" value="1"/>
</dbReference>
<dbReference type="GeneID" id="100367469"/>
<feature type="region of interest" description="Disordered" evidence="7">
    <location>
        <begin position="340"/>
        <end position="362"/>
    </location>
</feature>
<feature type="transmembrane region" description="Helical" evidence="8">
    <location>
        <begin position="59"/>
        <end position="78"/>
    </location>
</feature>
<comment type="similarity">
    <text evidence="2">Belongs to the DUOXA family.</text>
</comment>
<evidence type="ECO:0000256" key="8">
    <source>
        <dbReference type="SAM" id="Phobius"/>
    </source>
</evidence>
<feature type="transmembrane region" description="Helical" evidence="8">
    <location>
        <begin position="224"/>
        <end position="247"/>
    </location>
</feature>
<comment type="subcellular location">
    <subcellularLocation>
        <location evidence="1">Membrane</location>
        <topology evidence="1">Multi-pass membrane protein</topology>
    </subcellularLocation>
</comment>
<feature type="transmembrane region" description="Helical" evidence="8">
    <location>
        <begin position="30"/>
        <end position="47"/>
    </location>
</feature>
<evidence type="ECO:0000313" key="9">
    <source>
        <dbReference type="Proteomes" id="UP000694865"/>
    </source>
</evidence>
<sequence length="386" mass="44208">MDKFNAFRQGDGPTLYVENHTPVTVDKLEVGLITCTCVIVFAYLVVLPGIRGTKRVYGALRTLLTIYIGATILLVNFGQEWEVANITTKVEYKAAMSEDIVAEIGVKIGLRSVNITLKGTPEHQLGERINYNERYSWAPFWGQGRNFYGPFAGQINQEFRESQYRGLPYPILWIAEYFTLDGENIRWGRSYRMSGLYTHILLWSAFPTWVIANILLFMMIRYAAYCMVLTGFWLIWGNILFTILRWGPILSIPFADDVLHFRYGWCYWMTLSTGILCMLYGVVLYICNRTWPVKTSKFFQDHDIPVQQQRRRGQNSDENLPDYDNDRVIVIQTLNRQDEIQDASSSQFSSGSSSGSEITDTGRVIPSHRSINVSAVMSPNLSLEDV</sequence>
<name>A0ABM0MEZ0_SACKO</name>
<proteinExistence type="inferred from homology"/>
<dbReference type="RefSeq" id="XP_006818581.1">
    <property type="nucleotide sequence ID" value="XM_006818518.1"/>
</dbReference>
<protein>
    <submittedName>
        <fullName evidence="10">Dual oxidase maturation factor 1-like</fullName>
    </submittedName>
</protein>
<keyword evidence="4 8" id="KW-1133">Transmembrane helix</keyword>
<dbReference type="PANTHER" id="PTHR31158">
    <property type="entry name" value="DUAL OXIDASE 2"/>
    <property type="match status" value="1"/>
</dbReference>
<evidence type="ECO:0000313" key="10">
    <source>
        <dbReference type="RefSeq" id="XP_006818581.1"/>
    </source>
</evidence>
<evidence type="ECO:0000256" key="1">
    <source>
        <dbReference type="ARBA" id="ARBA00004141"/>
    </source>
</evidence>
<keyword evidence="6" id="KW-0325">Glycoprotein</keyword>
<keyword evidence="3 8" id="KW-0812">Transmembrane</keyword>
<gene>
    <name evidence="10" type="primary">LOC100367469</name>
</gene>
<evidence type="ECO:0000256" key="5">
    <source>
        <dbReference type="ARBA" id="ARBA00023136"/>
    </source>
</evidence>
<feature type="transmembrane region" description="Helical" evidence="8">
    <location>
        <begin position="267"/>
        <end position="287"/>
    </location>
</feature>
<dbReference type="PANTHER" id="PTHR31158:SF1">
    <property type="entry name" value="DOXA1 FACTOR-RELATED"/>
    <property type="match status" value="1"/>
</dbReference>